<dbReference type="AlphaFoldDB" id="A0A517YYM0"/>
<protein>
    <submittedName>
        <fullName evidence="1">Phosphotransferase enzyme family protein</fullName>
    </submittedName>
</protein>
<dbReference type="SUPFAM" id="SSF56112">
    <property type="entry name" value="Protein kinase-like (PK-like)"/>
    <property type="match status" value="1"/>
</dbReference>
<evidence type="ECO:0000313" key="1">
    <source>
        <dbReference type="EMBL" id="QDU35324.1"/>
    </source>
</evidence>
<dbReference type="Gene3D" id="1.10.510.10">
    <property type="entry name" value="Transferase(Phosphotransferase) domain 1"/>
    <property type="match status" value="1"/>
</dbReference>
<organism evidence="1 2">
    <name type="scientific">Poriferisphaera corsica</name>
    <dbReference type="NCBI Taxonomy" id="2528020"/>
    <lineage>
        <taxon>Bacteria</taxon>
        <taxon>Pseudomonadati</taxon>
        <taxon>Planctomycetota</taxon>
        <taxon>Phycisphaerae</taxon>
        <taxon>Phycisphaerales</taxon>
        <taxon>Phycisphaeraceae</taxon>
        <taxon>Poriferisphaera</taxon>
    </lineage>
</organism>
<dbReference type="Proteomes" id="UP000317369">
    <property type="component" value="Chromosome"/>
</dbReference>
<reference evidence="1 2" key="1">
    <citation type="submission" date="2019-02" db="EMBL/GenBank/DDBJ databases">
        <title>Deep-cultivation of Planctomycetes and their phenomic and genomic characterization uncovers novel biology.</title>
        <authorList>
            <person name="Wiegand S."/>
            <person name="Jogler M."/>
            <person name="Boedeker C."/>
            <person name="Pinto D."/>
            <person name="Vollmers J."/>
            <person name="Rivas-Marin E."/>
            <person name="Kohn T."/>
            <person name="Peeters S.H."/>
            <person name="Heuer A."/>
            <person name="Rast P."/>
            <person name="Oberbeckmann S."/>
            <person name="Bunk B."/>
            <person name="Jeske O."/>
            <person name="Meyerdierks A."/>
            <person name="Storesund J.E."/>
            <person name="Kallscheuer N."/>
            <person name="Luecker S."/>
            <person name="Lage O.M."/>
            <person name="Pohl T."/>
            <person name="Merkel B.J."/>
            <person name="Hornburger P."/>
            <person name="Mueller R.-W."/>
            <person name="Bruemmer F."/>
            <person name="Labrenz M."/>
            <person name="Spormann A.M."/>
            <person name="Op den Camp H."/>
            <person name="Overmann J."/>
            <person name="Amann R."/>
            <person name="Jetten M.S.M."/>
            <person name="Mascher T."/>
            <person name="Medema M.H."/>
            <person name="Devos D.P."/>
            <person name="Kaster A.-K."/>
            <person name="Ovreas L."/>
            <person name="Rohde M."/>
            <person name="Galperin M.Y."/>
            <person name="Jogler C."/>
        </authorList>
    </citation>
    <scope>NUCLEOTIDE SEQUENCE [LARGE SCALE GENOMIC DNA]</scope>
    <source>
        <strain evidence="1 2">KS4</strain>
    </source>
</reference>
<gene>
    <name evidence="1" type="ORF">KS4_34050</name>
</gene>
<dbReference type="InterPro" id="IPR008266">
    <property type="entry name" value="Tyr_kinase_AS"/>
</dbReference>
<name>A0A517YYM0_9BACT</name>
<dbReference type="PROSITE" id="PS00109">
    <property type="entry name" value="PROTEIN_KINASE_TYR"/>
    <property type="match status" value="1"/>
</dbReference>
<dbReference type="EMBL" id="CP036425">
    <property type="protein sequence ID" value="QDU35324.1"/>
    <property type="molecule type" value="Genomic_DNA"/>
</dbReference>
<dbReference type="InterPro" id="IPR011009">
    <property type="entry name" value="Kinase-like_dom_sf"/>
</dbReference>
<dbReference type="GO" id="GO:0004672">
    <property type="term" value="F:protein kinase activity"/>
    <property type="evidence" value="ECO:0007669"/>
    <property type="project" value="InterPro"/>
</dbReference>
<dbReference type="KEGG" id="pcor:KS4_34050"/>
<dbReference type="OrthoDB" id="9788659at2"/>
<keyword evidence="1" id="KW-0808">Transferase</keyword>
<keyword evidence="2" id="KW-1185">Reference proteome</keyword>
<sequence>MRSISRLGMKAEQTQGIVQRFLTAVKHRHEQRHAINPEGNALVNAICSMMQSIEKREQSFGRMREGMDESVTFDALIAKSGDPSSPDAVFGKLRWGGVFGYVGQQGQQVRRLAEMYDGRNGFVLERGVETIWGGRGFMGIGRKKGYSFIARKVHLIQPGEVTDRFTYCVQLTKAAQVEDGYVVTKYVPSFENIVYRLKHRFPDASKEDLSARARKFVDHVFPTFLTREAAFLKILAERLPEEYKDRVPKLLGIEKDHRGFVTKLHMNWMRTGSQHLSQIEFATQAADLLSALHDHAEVIHLDLRLDNIVVTDEGVGFVDFGSAVRIGEKIAESRMLTSLFSEMMRTSQIQRMLGKMIDDGHVTNEEMTAAHQKVDKAVDSYYLAVQINKPYGNPEFGHLIDFDAESEEAKALSALTAAILRPKHPDKTEFKSASDILRGIKRIEQRLNRSRSSRAA</sequence>
<accession>A0A517YYM0</accession>
<proteinExistence type="predicted"/>
<evidence type="ECO:0000313" key="2">
    <source>
        <dbReference type="Proteomes" id="UP000317369"/>
    </source>
</evidence>
<dbReference type="RefSeq" id="WP_145080497.1">
    <property type="nucleotide sequence ID" value="NZ_CP036425.1"/>
</dbReference>